<dbReference type="Proteomes" id="UP000623215">
    <property type="component" value="Unassembled WGS sequence"/>
</dbReference>
<dbReference type="NCBIfam" id="TIGR04569">
    <property type="entry name" value="arch_SelU_Cterm"/>
    <property type="match status" value="1"/>
</dbReference>
<dbReference type="Pfam" id="PF26341">
    <property type="entry name" value="AAA_SelU"/>
    <property type="match status" value="1"/>
</dbReference>
<dbReference type="GO" id="GO:0002098">
    <property type="term" value="P:tRNA wobble uridine modification"/>
    <property type="evidence" value="ECO:0007669"/>
    <property type="project" value="InterPro"/>
</dbReference>
<protein>
    <submittedName>
        <fullName evidence="2">Selenouridine synthase SelU-like subunit</fullName>
    </submittedName>
</protein>
<dbReference type="EMBL" id="DQVW01000010">
    <property type="protein sequence ID" value="HIQ31985.1"/>
    <property type="molecule type" value="Genomic_DNA"/>
</dbReference>
<accession>A0A833EAM8</accession>
<dbReference type="GO" id="GO:0043828">
    <property type="term" value="F:tRNA 2-selenouridine synthase activity"/>
    <property type="evidence" value="ECO:0007669"/>
    <property type="project" value="InterPro"/>
</dbReference>
<comment type="caution">
    <text evidence="2">The sequence shown here is derived from an EMBL/GenBank/DDBJ whole genome shotgun (WGS) entry which is preliminary data.</text>
</comment>
<feature type="domain" description="tRNA 2-selenouridine synthase AAA" evidence="1">
    <location>
        <begin position="6"/>
        <end position="176"/>
    </location>
</feature>
<dbReference type="InterPro" id="IPR027417">
    <property type="entry name" value="P-loop_NTPase"/>
</dbReference>
<evidence type="ECO:0000259" key="1">
    <source>
        <dbReference type="Pfam" id="PF26341"/>
    </source>
</evidence>
<dbReference type="PANTHER" id="PTHR30401:SF0">
    <property type="entry name" value="TRNA 2-SELENOURIDINE SYNTHASE"/>
    <property type="match status" value="1"/>
</dbReference>
<dbReference type="Gene3D" id="3.40.50.300">
    <property type="entry name" value="P-loop containing nucleotide triphosphate hydrolases"/>
    <property type="match status" value="1"/>
</dbReference>
<organism evidence="2 3">
    <name type="scientific">Methanothermococcus okinawensis</name>
    <dbReference type="NCBI Taxonomy" id="155863"/>
    <lineage>
        <taxon>Archaea</taxon>
        <taxon>Methanobacteriati</taxon>
        <taxon>Methanobacteriota</taxon>
        <taxon>Methanomada group</taxon>
        <taxon>Methanococci</taxon>
        <taxon>Methanococcales</taxon>
        <taxon>Methanococcaceae</taxon>
        <taxon>Methanothermococcus</taxon>
    </lineage>
</organism>
<evidence type="ECO:0000313" key="3">
    <source>
        <dbReference type="Proteomes" id="UP000623215"/>
    </source>
</evidence>
<name>A0A833EAM8_9EURY</name>
<dbReference type="PANTHER" id="PTHR30401">
    <property type="entry name" value="TRNA 2-SELENOURIDINE SYNTHASE"/>
    <property type="match status" value="1"/>
</dbReference>
<sequence>MVIFGLFGKTGCGKTEILQRLKKNHPVIDIEGIARTRGSILGDLYHLNMASQEEFDREIEEKLREAQEAGYLIVEYEGRKIGGIKKLKIPELLADVKNYTYKILIECPHRRQIETLVSWYKPRKEEEKKLLLERILLLRRSFKNPEIIKKIDEIVEKIEEDRYYEAAELIERELYRTHYLRNIKKIVPDLVVYNRDIEESVKKIEEFIQEKLKLHGITWRRRS</sequence>
<evidence type="ECO:0000313" key="2">
    <source>
        <dbReference type="EMBL" id="HIQ31985.1"/>
    </source>
</evidence>
<reference evidence="2" key="1">
    <citation type="journal article" date="2020" name="ISME J.">
        <title>Gammaproteobacteria mediating utilization of methyl-, sulfur- and petroleum organic compounds in deep ocean hydrothermal plumes.</title>
        <authorList>
            <person name="Zhou Z."/>
            <person name="Liu Y."/>
            <person name="Pan J."/>
            <person name="Cron B.R."/>
            <person name="Toner B.M."/>
            <person name="Anantharaman K."/>
            <person name="Breier J.A."/>
            <person name="Dick G.J."/>
            <person name="Li M."/>
        </authorList>
    </citation>
    <scope>NUCLEOTIDE SEQUENCE</scope>
    <source>
        <strain evidence="2">SZUA-1534</strain>
    </source>
</reference>
<dbReference type="InterPro" id="IPR030815">
    <property type="entry name" value="Arch_SelU_Cterm"/>
</dbReference>
<gene>
    <name evidence="2" type="ORF">EYH55_00670</name>
</gene>
<dbReference type="InterPro" id="IPR017582">
    <property type="entry name" value="SelU"/>
</dbReference>
<dbReference type="InterPro" id="IPR058840">
    <property type="entry name" value="AAA_SelU"/>
</dbReference>
<proteinExistence type="predicted"/>
<dbReference type="AlphaFoldDB" id="A0A833EAM8"/>
<dbReference type="SUPFAM" id="SSF52540">
    <property type="entry name" value="P-loop containing nucleoside triphosphate hydrolases"/>
    <property type="match status" value="1"/>
</dbReference>